<dbReference type="AlphaFoldDB" id="H6QS95"/>
<dbReference type="KEGG" id="pgr:PGTG_21712"/>
<sequence length="83" mass="9307">MDSTDHNPSTNAKEPEDSTWQNRSSLIDRLSSPNATTLSNKNLSSKPTDKAVTTKASNNQNIRQHFKTNREAHETVQQRALSK</sequence>
<protein>
    <submittedName>
        <fullName evidence="2">Uncharacterized protein</fullName>
    </submittedName>
</protein>
<name>H6QS95_PUCGT</name>
<gene>
    <name evidence="2" type="ORF">PGTG_21712</name>
</gene>
<keyword evidence="3" id="KW-1185">Reference proteome</keyword>
<proteinExistence type="predicted"/>
<dbReference type="VEuPathDB" id="FungiDB:PGTG_21712"/>
<feature type="region of interest" description="Disordered" evidence="1">
    <location>
        <begin position="1"/>
        <end position="83"/>
    </location>
</feature>
<dbReference type="GeneID" id="13542620"/>
<reference evidence="3" key="1">
    <citation type="journal article" date="2011" name="Proc. Natl. Acad. Sci. U.S.A.">
        <title>Obligate biotrophy features unraveled by the genomic analysis of rust fungi.</title>
        <authorList>
            <person name="Duplessis S."/>
            <person name="Cuomo C.A."/>
            <person name="Lin Y.-C."/>
            <person name="Aerts A."/>
            <person name="Tisserant E."/>
            <person name="Veneault-Fourrey C."/>
            <person name="Joly D.L."/>
            <person name="Hacquard S."/>
            <person name="Amselem J."/>
            <person name="Cantarel B.L."/>
            <person name="Chiu R."/>
            <person name="Coutinho P.M."/>
            <person name="Feau N."/>
            <person name="Field M."/>
            <person name="Frey P."/>
            <person name="Gelhaye E."/>
            <person name="Goldberg J."/>
            <person name="Grabherr M.G."/>
            <person name="Kodira C.D."/>
            <person name="Kohler A."/>
            <person name="Kuees U."/>
            <person name="Lindquist E.A."/>
            <person name="Lucas S.M."/>
            <person name="Mago R."/>
            <person name="Mauceli E."/>
            <person name="Morin E."/>
            <person name="Murat C."/>
            <person name="Pangilinan J.L."/>
            <person name="Park R."/>
            <person name="Pearson M."/>
            <person name="Quesneville H."/>
            <person name="Rouhier N."/>
            <person name="Sakthikumar S."/>
            <person name="Salamov A.A."/>
            <person name="Schmutz J."/>
            <person name="Selles B."/>
            <person name="Shapiro H."/>
            <person name="Tanguay P."/>
            <person name="Tuskan G.A."/>
            <person name="Henrissat B."/>
            <person name="Van de Peer Y."/>
            <person name="Rouze P."/>
            <person name="Ellis J.G."/>
            <person name="Dodds P.N."/>
            <person name="Schein J.E."/>
            <person name="Zhong S."/>
            <person name="Hamelin R.C."/>
            <person name="Grigoriev I.V."/>
            <person name="Szabo L.J."/>
            <person name="Martin F."/>
        </authorList>
    </citation>
    <scope>NUCLEOTIDE SEQUENCE [LARGE SCALE GENOMIC DNA]</scope>
    <source>
        <strain evidence="3">CRL 75-36-700-3 / race SCCL</strain>
    </source>
</reference>
<organism evidence="2 3">
    <name type="scientific">Puccinia graminis f. sp. tritici (strain CRL 75-36-700-3 / race SCCL)</name>
    <name type="common">Black stem rust fungus</name>
    <dbReference type="NCBI Taxonomy" id="418459"/>
    <lineage>
        <taxon>Eukaryota</taxon>
        <taxon>Fungi</taxon>
        <taxon>Dikarya</taxon>
        <taxon>Basidiomycota</taxon>
        <taxon>Pucciniomycotina</taxon>
        <taxon>Pucciniomycetes</taxon>
        <taxon>Pucciniales</taxon>
        <taxon>Pucciniaceae</taxon>
        <taxon>Puccinia</taxon>
    </lineage>
</organism>
<evidence type="ECO:0000313" key="2">
    <source>
        <dbReference type="EMBL" id="EHS63619.1"/>
    </source>
</evidence>
<feature type="compositionally biased region" description="Polar residues" evidence="1">
    <location>
        <begin position="54"/>
        <end position="63"/>
    </location>
</feature>
<accession>H6QS95</accession>
<evidence type="ECO:0000313" key="3">
    <source>
        <dbReference type="Proteomes" id="UP000008783"/>
    </source>
</evidence>
<dbReference type="HOGENOM" id="CLU_175738_1_0_1"/>
<dbReference type="InParanoid" id="H6QS95"/>
<dbReference type="RefSeq" id="XP_003889604.1">
    <property type="nucleotide sequence ID" value="XM_003889555.1"/>
</dbReference>
<dbReference type="EMBL" id="DS178291">
    <property type="protein sequence ID" value="EHS63619.1"/>
    <property type="molecule type" value="Genomic_DNA"/>
</dbReference>
<evidence type="ECO:0000256" key="1">
    <source>
        <dbReference type="SAM" id="MobiDB-lite"/>
    </source>
</evidence>
<feature type="compositionally biased region" description="Polar residues" evidence="1">
    <location>
        <begin position="1"/>
        <end position="46"/>
    </location>
</feature>
<dbReference type="Proteomes" id="UP000008783">
    <property type="component" value="Unassembled WGS sequence"/>
</dbReference>